<evidence type="ECO:0000256" key="1">
    <source>
        <dbReference type="SAM" id="MobiDB-lite"/>
    </source>
</evidence>
<name>A0A8X8WUW8_SALSN</name>
<feature type="region of interest" description="Disordered" evidence="1">
    <location>
        <begin position="30"/>
        <end position="80"/>
    </location>
</feature>
<protein>
    <submittedName>
        <fullName evidence="2">Uncharacterized protein</fullName>
    </submittedName>
</protein>
<reference evidence="2" key="2">
    <citation type="submission" date="2020-08" db="EMBL/GenBank/DDBJ databases">
        <title>Plant Genome Project.</title>
        <authorList>
            <person name="Zhang R.-G."/>
        </authorList>
    </citation>
    <scope>NUCLEOTIDE SEQUENCE</scope>
    <source>
        <strain evidence="2">Huo1</strain>
        <tissue evidence="2">Leaf</tissue>
    </source>
</reference>
<dbReference type="EMBL" id="PNBA02000014">
    <property type="protein sequence ID" value="KAG6402345.1"/>
    <property type="molecule type" value="Genomic_DNA"/>
</dbReference>
<dbReference type="AlphaFoldDB" id="A0A8X8WUW8"/>
<comment type="caution">
    <text evidence="2">The sequence shown here is derived from an EMBL/GenBank/DDBJ whole genome shotgun (WGS) entry which is preliminary data.</text>
</comment>
<evidence type="ECO:0000313" key="2">
    <source>
        <dbReference type="EMBL" id="KAG6402345.1"/>
    </source>
</evidence>
<proteinExistence type="predicted"/>
<keyword evidence="3" id="KW-1185">Reference proteome</keyword>
<evidence type="ECO:0000313" key="3">
    <source>
        <dbReference type="Proteomes" id="UP000298416"/>
    </source>
</evidence>
<accession>A0A8X8WUW8</accession>
<organism evidence="2">
    <name type="scientific">Salvia splendens</name>
    <name type="common">Scarlet sage</name>
    <dbReference type="NCBI Taxonomy" id="180675"/>
    <lineage>
        <taxon>Eukaryota</taxon>
        <taxon>Viridiplantae</taxon>
        <taxon>Streptophyta</taxon>
        <taxon>Embryophyta</taxon>
        <taxon>Tracheophyta</taxon>
        <taxon>Spermatophyta</taxon>
        <taxon>Magnoliopsida</taxon>
        <taxon>eudicotyledons</taxon>
        <taxon>Gunneridae</taxon>
        <taxon>Pentapetalae</taxon>
        <taxon>asterids</taxon>
        <taxon>lamiids</taxon>
        <taxon>Lamiales</taxon>
        <taxon>Lamiaceae</taxon>
        <taxon>Nepetoideae</taxon>
        <taxon>Mentheae</taxon>
        <taxon>Salviinae</taxon>
        <taxon>Salvia</taxon>
        <taxon>Salvia subgen. Calosphace</taxon>
        <taxon>core Calosphace</taxon>
    </lineage>
</organism>
<gene>
    <name evidence="2" type="ORF">SASPL_139223</name>
</gene>
<feature type="compositionally biased region" description="Polar residues" evidence="1">
    <location>
        <begin position="51"/>
        <end position="61"/>
    </location>
</feature>
<reference evidence="2" key="1">
    <citation type="submission" date="2018-01" db="EMBL/GenBank/DDBJ databases">
        <authorList>
            <person name="Mao J.F."/>
        </authorList>
    </citation>
    <scope>NUCLEOTIDE SEQUENCE</scope>
    <source>
        <strain evidence="2">Huo1</strain>
        <tissue evidence="2">Leaf</tissue>
    </source>
</reference>
<dbReference type="Proteomes" id="UP000298416">
    <property type="component" value="Unassembled WGS sequence"/>
</dbReference>
<sequence length="80" mass="8816">MPNPSELKPFQTINGFQQLAESRRFKVFDTIPQPGEPAQPPETRAAATGAGQLTEQDSIATSKPKRNTRPPQRLGDFVPK</sequence>